<dbReference type="Proteomes" id="UP000281406">
    <property type="component" value="Unassembled WGS sequence"/>
</dbReference>
<dbReference type="AlphaFoldDB" id="A0A3N0YME3"/>
<dbReference type="EMBL" id="RJVU01035392">
    <property type="protein sequence ID" value="ROL47385.1"/>
    <property type="molecule type" value="Genomic_DNA"/>
</dbReference>
<keyword evidence="2" id="KW-1185">Reference proteome</keyword>
<organism evidence="1 2">
    <name type="scientific">Anabarilius grahami</name>
    <name type="common">Kanglang fish</name>
    <name type="synonym">Barilius grahami</name>
    <dbReference type="NCBI Taxonomy" id="495550"/>
    <lineage>
        <taxon>Eukaryota</taxon>
        <taxon>Metazoa</taxon>
        <taxon>Chordata</taxon>
        <taxon>Craniata</taxon>
        <taxon>Vertebrata</taxon>
        <taxon>Euteleostomi</taxon>
        <taxon>Actinopterygii</taxon>
        <taxon>Neopterygii</taxon>
        <taxon>Teleostei</taxon>
        <taxon>Ostariophysi</taxon>
        <taxon>Cypriniformes</taxon>
        <taxon>Xenocyprididae</taxon>
        <taxon>Xenocypridinae</taxon>
        <taxon>Xenocypridinae incertae sedis</taxon>
        <taxon>Anabarilius</taxon>
    </lineage>
</organism>
<sequence>MTRTFLSEIQRILKSRDIGHILRTALDFQTIKADFLLKRSVVSKQPVTYTLRVMRAFSPLRKADSFHTRTHARTHARTRRVMRIFSGSRGLSTSLLFSDDVFTDTKAGLT</sequence>
<evidence type="ECO:0000313" key="1">
    <source>
        <dbReference type="EMBL" id="ROL47385.1"/>
    </source>
</evidence>
<name>A0A3N0YME3_ANAGA</name>
<comment type="caution">
    <text evidence="1">The sequence shown here is derived from an EMBL/GenBank/DDBJ whole genome shotgun (WGS) entry which is preliminary data.</text>
</comment>
<reference evidence="1 2" key="1">
    <citation type="submission" date="2018-10" db="EMBL/GenBank/DDBJ databases">
        <title>Genome assembly for a Yunnan-Guizhou Plateau 3E fish, Anabarilius grahami (Regan), and its evolutionary and genetic applications.</title>
        <authorList>
            <person name="Jiang W."/>
        </authorList>
    </citation>
    <scope>NUCLEOTIDE SEQUENCE [LARGE SCALE GENOMIC DNA]</scope>
    <source>
        <strain evidence="1">AG-KIZ</strain>
        <tissue evidence="1">Muscle</tissue>
    </source>
</reference>
<gene>
    <name evidence="1" type="ORF">DPX16_13100</name>
</gene>
<evidence type="ECO:0000313" key="2">
    <source>
        <dbReference type="Proteomes" id="UP000281406"/>
    </source>
</evidence>
<protein>
    <submittedName>
        <fullName evidence="1">Uncharacterized protein</fullName>
    </submittedName>
</protein>
<accession>A0A3N0YME3</accession>
<proteinExistence type="predicted"/>